<evidence type="ECO:0000313" key="1">
    <source>
        <dbReference type="EMBL" id="CCO95719.1"/>
    </source>
</evidence>
<reference evidence="1 2" key="1">
    <citation type="submission" date="2012-11" db="EMBL/GenBank/DDBJ databases">
        <authorList>
            <person name="Linke B."/>
        </authorList>
    </citation>
    <scope>NUCLEOTIDE SEQUENCE [LARGE SCALE GENOMIC DNA]</scope>
    <source>
        <strain evidence="2">CFBP 1232</strain>
    </source>
</reference>
<protein>
    <submittedName>
        <fullName evidence="1">Uncharacterized protein</fullName>
    </submittedName>
</protein>
<gene>
    <name evidence="1" type="ORF">BN437_3821</name>
</gene>
<dbReference type="EMBL" id="CAPB01000042">
    <property type="protein sequence ID" value="CCO95719.1"/>
    <property type="molecule type" value="Genomic_DNA"/>
</dbReference>
<organism evidence="1 2">
    <name type="scientific">Erwinia amylovora NBRC 12687 = CFBP 1232</name>
    <dbReference type="NCBI Taxonomy" id="1219359"/>
    <lineage>
        <taxon>Bacteria</taxon>
        <taxon>Pseudomonadati</taxon>
        <taxon>Pseudomonadota</taxon>
        <taxon>Gammaproteobacteria</taxon>
        <taxon>Enterobacterales</taxon>
        <taxon>Erwiniaceae</taxon>
        <taxon>Erwinia</taxon>
    </lineage>
</organism>
<comment type="caution">
    <text evidence="1">The sequence shown here is derived from an EMBL/GenBank/DDBJ whole genome shotgun (WGS) entry which is preliminary data.</text>
</comment>
<reference evidence="1 2" key="2">
    <citation type="submission" date="2013-04" db="EMBL/GenBank/DDBJ databases">
        <title>Comparative genomics of 12 strains of Erwinia amylovora identifies a pan-genome with a large conserved core and provides insights into host specificity.</title>
        <authorList>
            <person name="Mann R.A."/>
            <person name="Smits T.H.M."/>
            <person name="Buehlmann A."/>
            <person name="Blom J."/>
            <person name="Goesmann A."/>
            <person name="Frey J.E."/>
            <person name="Plummer K.M."/>
            <person name="Beer S.V."/>
            <person name="Luck J."/>
            <person name="Duffy B."/>
            <person name="Rodoni B."/>
        </authorList>
    </citation>
    <scope>NUCLEOTIDE SEQUENCE [LARGE SCALE GENOMIC DNA]</scope>
    <source>
        <strain evidence="2">CFBP 1232</strain>
    </source>
</reference>
<proteinExistence type="predicted"/>
<sequence length="51" mass="6256">MEKRSKLIPVLRYIYMICDFRMFFLQLSDKDKGNRIIFLCDFLFCIKILSE</sequence>
<dbReference type="AlphaFoldDB" id="A0A831A4W8"/>
<name>A0A831A4W8_ERWAM</name>
<dbReference type="Proteomes" id="UP000013111">
    <property type="component" value="Unassembled WGS sequence"/>
</dbReference>
<accession>A0A831A4W8</accession>
<evidence type="ECO:0000313" key="2">
    <source>
        <dbReference type="Proteomes" id="UP000013111"/>
    </source>
</evidence>